<keyword evidence="1" id="KW-1133">Transmembrane helix</keyword>
<keyword evidence="3" id="KW-1185">Reference proteome</keyword>
<feature type="transmembrane region" description="Helical" evidence="1">
    <location>
        <begin position="77"/>
        <end position="99"/>
    </location>
</feature>
<feature type="transmembrane region" description="Helical" evidence="1">
    <location>
        <begin position="269"/>
        <end position="292"/>
    </location>
</feature>
<comment type="caution">
    <text evidence="2">The sequence shown here is derived from an EMBL/GenBank/DDBJ whole genome shotgun (WGS) entry which is preliminary data.</text>
</comment>
<sequence length="459" mass="45439">MTQLLTERQLRARPGGGPAAAGATAALLGLAATGVPVLCCWLLSAPPQDGVLDAARLAGAVWLLAHGGPLLREPGGAPLSITPLALTAACVLLIARAGARAAAQAPPGRTAAACGALCAGYLAVALPVALGCRGAGALRAQPLPDLLAAAALAWSAACLGARGGAAWWRAFRSRLVGRLGRWPLAPRSAAVQEEPEEADEAEEVARRLPAWLRRCCRPLPAGVVLPTVGAGLLVLLAGGVLLLAVAAALRPVAIEVVVREVAAGSLAGQLGLLLCCLLVLPNAALWAVGYALGPGFWLGGDSLVAAGRAHLGAVPDFPLLVLAPEAGSAWQHLAQAVPVLAALTVAALLGRAAAAAGTAPADTVGGTDADGPWSNATTARTAAAVALLLAAAVAVAGWLAGGALGAGRMARLGPAAACGPAAAVWCLLLAVPGALAVRWWSLRRARAGEADGEWAAAGR</sequence>
<feature type="transmembrane region" description="Helical" evidence="1">
    <location>
        <begin position="146"/>
        <end position="168"/>
    </location>
</feature>
<feature type="transmembrane region" description="Helical" evidence="1">
    <location>
        <begin position="412"/>
        <end position="437"/>
    </location>
</feature>
<feature type="transmembrane region" description="Helical" evidence="1">
    <location>
        <begin position="382"/>
        <end position="400"/>
    </location>
</feature>
<evidence type="ECO:0000256" key="1">
    <source>
        <dbReference type="SAM" id="Phobius"/>
    </source>
</evidence>
<organism evidence="2 3">
    <name type="scientific">Kitasatospora acidiphila</name>
    <dbReference type="NCBI Taxonomy" id="2567942"/>
    <lineage>
        <taxon>Bacteria</taxon>
        <taxon>Bacillati</taxon>
        <taxon>Actinomycetota</taxon>
        <taxon>Actinomycetes</taxon>
        <taxon>Kitasatosporales</taxon>
        <taxon>Streptomycetaceae</taxon>
        <taxon>Kitasatospora</taxon>
    </lineage>
</organism>
<proteinExistence type="predicted"/>
<dbReference type="Pfam" id="PF19877">
    <property type="entry name" value="DUF6350"/>
    <property type="match status" value="1"/>
</dbReference>
<dbReference type="OrthoDB" id="4339149at2"/>
<gene>
    <name evidence="2" type="ORF">E6W39_26140</name>
</gene>
<feature type="transmembrane region" description="Helical" evidence="1">
    <location>
        <begin position="20"/>
        <end position="42"/>
    </location>
</feature>
<dbReference type="InterPro" id="IPR045931">
    <property type="entry name" value="DUF6350"/>
</dbReference>
<feature type="transmembrane region" description="Helical" evidence="1">
    <location>
        <begin position="111"/>
        <end position="130"/>
    </location>
</feature>
<dbReference type="AlphaFoldDB" id="A0A540W7U9"/>
<evidence type="ECO:0000313" key="2">
    <source>
        <dbReference type="EMBL" id="TQF05078.1"/>
    </source>
</evidence>
<accession>A0A540W7U9</accession>
<keyword evidence="1" id="KW-0472">Membrane</keyword>
<keyword evidence="1" id="KW-0812">Transmembrane</keyword>
<dbReference type="Proteomes" id="UP000319103">
    <property type="component" value="Unassembled WGS sequence"/>
</dbReference>
<evidence type="ECO:0000313" key="3">
    <source>
        <dbReference type="Proteomes" id="UP000319103"/>
    </source>
</evidence>
<name>A0A540W7U9_9ACTN</name>
<dbReference type="RefSeq" id="WP_141635590.1">
    <property type="nucleotide sequence ID" value="NZ_VIGB01000003.1"/>
</dbReference>
<dbReference type="EMBL" id="VIGB01000003">
    <property type="protein sequence ID" value="TQF05078.1"/>
    <property type="molecule type" value="Genomic_DNA"/>
</dbReference>
<feature type="transmembrane region" description="Helical" evidence="1">
    <location>
        <begin position="223"/>
        <end position="249"/>
    </location>
</feature>
<protein>
    <recommendedName>
        <fullName evidence="4">Integral membrane protein</fullName>
    </recommendedName>
</protein>
<evidence type="ECO:0008006" key="4">
    <source>
        <dbReference type="Google" id="ProtNLM"/>
    </source>
</evidence>
<reference evidence="2 3" key="1">
    <citation type="submission" date="2019-06" db="EMBL/GenBank/DDBJ databases">
        <title>Description of Kitasatospora acidophila sp. nov. isolated from pine grove soil, and reclassification of Streptomyces novaecaesareae to Kitasatospora novaeceasareae comb. nov.</title>
        <authorList>
            <person name="Kim M.J."/>
        </authorList>
    </citation>
    <scope>NUCLEOTIDE SEQUENCE [LARGE SCALE GENOMIC DNA]</scope>
    <source>
        <strain evidence="2 3">MMS16-CNU292</strain>
    </source>
</reference>